<dbReference type="PANTHER" id="PTHR45769:SF3">
    <property type="entry name" value="ADENOSINE KINASE"/>
    <property type="match status" value="1"/>
</dbReference>
<dbReference type="GO" id="GO:0044209">
    <property type="term" value="P:AMP salvage"/>
    <property type="evidence" value="ECO:0007669"/>
    <property type="project" value="UniProtKB-UniRule"/>
</dbReference>
<dbReference type="Gene3D" id="3.40.1190.20">
    <property type="match status" value="1"/>
</dbReference>
<feature type="domain" description="Carbohydrate kinase PfkB" evidence="12">
    <location>
        <begin position="38"/>
        <end position="338"/>
    </location>
</feature>
<protein>
    <recommendedName>
        <fullName evidence="4 11">Adenosine kinase</fullName>
        <shortName evidence="11">AK</shortName>
        <ecNumber evidence="4 11">2.7.1.20</ecNumber>
    </recommendedName>
    <alternativeName>
        <fullName evidence="11">Adenosine 5'-phosphotransferase</fullName>
    </alternativeName>
</protein>
<dbReference type="PANTHER" id="PTHR45769">
    <property type="entry name" value="ADENOSINE KINASE"/>
    <property type="match status" value="1"/>
</dbReference>
<keyword evidence="5 11" id="KW-0808">Transferase</keyword>
<dbReference type="GO" id="GO:0005829">
    <property type="term" value="C:cytosol"/>
    <property type="evidence" value="ECO:0007669"/>
    <property type="project" value="TreeGrafter"/>
</dbReference>
<comment type="pathway">
    <text evidence="2 11">Purine metabolism; AMP biosynthesis via salvage pathway; AMP from adenosine: step 1/1.</text>
</comment>
<feature type="active site" description="Proton acceptor" evidence="10">
    <location>
        <position position="299"/>
    </location>
</feature>
<keyword evidence="7 11" id="KW-0547">Nucleotide-binding</keyword>
<evidence type="ECO:0000256" key="4">
    <source>
        <dbReference type="ARBA" id="ARBA00012119"/>
    </source>
</evidence>
<dbReference type="InterPro" id="IPR011611">
    <property type="entry name" value="PfkB_dom"/>
</dbReference>
<reference evidence="13 14" key="1">
    <citation type="submission" date="2018-09" db="EMBL/GenBank/DDBJ databases">
        <title>whole genome sequence of T. equiperdum IVM-t1 strain.</title>
        <authorList>
            <person name="Suganuma K."/>
        </authorList>
    </citation>
    <scope>NUCLEOTIDE SEQUENCE [LARGE SCALE GENOMIC DNA]</scope>
    <source>
        <strain evidence="13 14">IVM-t1</strain>
    </source>
</reference>
<keyword evidence="6 11" id="KW-0660">Purine salvage</keyword>
<evidence type="ECO:0000256" key="1">
    <source>
        <dbReference type="ARBA" id="ARBA00001946"/>
    </source>
</evidence>
<evidence type="ECO:0000256" key="11">
    <source>
        <dbReference type="RuleBase" id="RU368116"/>
    </source>
</evidence>
<evidence type="ECO:0000313" key="14">
    <source>
        <dbReference type="Proteomes" id="UP000266743"/>
    </source>
</evidence>
<dbReference type="GO" id="GO:0005634">
    <property type="term" value="C:nucleus"/>
    <property type="evidence" value="ECO:0007669"/>
    <property type="project" value="TreeGrafter"/>
</dbReference>
<dbReference type="InterPro" id="IPR001805">
    <property type="entry name" value="Adenokinase"/>
</dbReference>
<evidence type="ECO:0000256" key="9">
    <source>
        <dbReference type="ARBA" id="ARBA00022840"/>
    </source>
</evidence>
<gene>
    <name evidence="13" type="ORF">DPX39_060026500</name>
</gene>
<organism evidence="13 14">
    <name type="scientific">Trypanosoma brucei equiperdum</name>
    <dbReference type="NCBI Taxonomy" id="630700"/>
    <lineage>
        <taxon>Eukaryota</taxon>
        <taxon>Discoba</taxon>
        <taxon>Euglenozoa</taxon>
        <taxon>Kinetoplastea</taxon>
        <taxon>Metakinetoplastina</taxon>
        <taxon>Trypanosomatida</taxon>
        <taxon>Trypanosomatidae</taxon>
        <taxon>Trypanosoma</taxon>
    </lineage>
</organism>
<dbReference type="EC" id="2.7.1.20" evidence="4 11"/>
<evidence type="ECO:0000256" key="2">
    <source>
        <dbReference type="ARBA" id="ARBA00004801"/>
    </source>
</evidence>
<comment type="caution">
    <text evidence="13">The sequence shown here is derived from an EMBL/GenBank/DDBJ whole genome shotgun (WGS) entry which is preliminary data.</text>
</comment>
<keyword evidence="8 11" id="KW-0418">Kinase</keyword>
<evidence type="ECO:0000256" key="3">
    <source>
        <dbReference type="ARBA" id="ARBA00010688"/>
    </source>
</evidence>
<dbReference type="Pfam" id="PF00294">
    <property type="entry name" value="PfkB"/>
    <property type="match status" value="1"/>
</dbReference>
<evidence type="ECO:0000256" key="7">
    <source>
        <dbReference type="ARBA" id="ARBA00022741"/>
    </source>
</evidence>
<evidence type="ECO:0000256" key="8">
    <source>
        <dbReference type="ARBA" id="ARBA00022777"/>
    </source>
</evidence>
<sequence length="374" mass="41579">MSSAPLRVYVQCNPLLDVSAHVSDEFLVKYGLERGTAILLSERQKGIFDDIEKMPNVRYVPGGSGLNVARVAQWMQQAYKGKFVTYVGCIADDRYGKVLKEAAEHEGIVMAVEHTTKAGSGACAVCITGKERTLVADLGAANHLSSEHMRSPAVVRAMDESRIFYFSGFTLTVDVNHVLQACRKAREVDGLFMINLSAPFIMQFFSAQLGEVLPYTDIIVANRHEAKEFANMMKWDTDCVEEIARRAVSEVPYTGTKGRVVVFTRDIESTVLATKDGVETVPVPQLDQDKVIDMNGAGDAFMGGFLSAYAVGKDLRRCCETGHYTAQEVIQRTVARSPRSPVFLLEFFCFRCRLLMPNTVVDMISMVWLMICFF</sequence>
<dbReference type="EMBL" id="QSBY01000006">
    <property type="protein sequence ID" value="RHW71973.1"/>
    <property type="molecule type" value="Genomic_DNA"/>
</dbReference>
<evidence type="ECO:0000259" key="12">
    <source>
        <dbReference type="Pfam" id="PF00294"/>
    </source>
</evidence>
<dbReference type="GO" id="GO:0006166">
    <property type="term" value="P:purine ribonucleoside salvage"/>
    <property type="evidence" value="ECO:0007669"/>
    <property type="project" value="UniProtKB-KW"/>
</dbReference>
<evidence type="ECO:0000313" key="13">
    <source>
        <dbReference type="EMBL" id="RHW71973.1"/>
    </source>
</evidence>
<accession>A0A3L6L5M8</accession>
<evidence type="ECO:0000256" key="6">
    <source>
        <dbReference type="ARBA" id="ARBA00022726"/>
    </source>
</evidence>
<keyword evidence="9 11" id="KW-0067">ATP-binding</keyword>
<comment type="cofactor">
    <cofactor evidence="1 11">
        <name>Mg(2+)</name>
        <dbReference type="ChEBI" id="CHEBI:18420"/>
    </cofactor>
</comment>
<dbReference type="AlphaFoldDB" id="A0A3L6L5M8"/>
<keyword evidence="11" id="KW-0460">Magnesium</keyword>
<comment type="similarity">
    <text evidence="3 11">Belongs to the carbohydrate kinase PfkB family.</text>
</comment>
<dbReference type="Proteomes" id="UP000266743">
    <property type="component" value="Chromosome 6"/>
</dbReference>
<evidence type="ECO:0000256" key="5">
    <source>
        <dbReference type="ARBA" id="ARBA00022679"/>
    </source>
</evidence>
<dbReference type="UniPathway" id="UPA00588">
    <property type="reaction ID" value="UER00659"/>
</dbReference>
<dbReference type="PRINTS" id="PR00989">
    <property type="entry name" value="ADENOKINASE"/>
</dbReference>
<name>A0A3L6L5M8_9TRYP</name>
<dbReference type="SUPFAM" id="SSF53613">
    <property type="entry name" value="Ribokinase-like"/>
    <property type="match status" value="1"/>
</dbReference>
<comment type="catalytic activity">
    <reaction evidence="11">
        <text>adenosine + ATP = AMP + ADP + H(+)</text>
        <dbReference type="Rhea" id="RHEA:20824"/>
        <dbReference type="ChEBI" id="CHEBI:15378"/>
        <dbReference type="ChEBI" id="CHEBI:16335"/>
        <dbReference type="ChEBI" id="CHEBI:30616"/>
        <dbReference type="ChEBI" id="CHEBI:456215"/>
        <dbReference type="ChEBI" id="CHEBI:456216"/>
        <dbReference type="EC" id="2.7.1.20"/>
    </reaction>
</comment>
<comment type="function">
    <text evidence="11">ATP dependent phosphorylation of adenosine and other related nucleoside analogs to monophosphate derivatives.</text>
</comment>
<dbReference type="CDD" id="cd01168">
    <property type="entry name" value="adenosine_kinase"/>
    <property type="match status" value="1"/>
</dbReference>
<dbReference type="GO" id="GO:0005524">
    <property type="term" value="F:ATP binding"/>
    <property type="evidence" value="ECO:0007669"/>
    <property type="project" value="UniProtKB-UniRule"/>
</dbReference>
<dbReference type="InterPro" id="IPR029056">
    <property type="entry name" value="Ribokinase-like"/>
</dbReference>
<proteinExistence type="inferred from homology"/>
<dbReference type="GO" id="GO:0004001">
    <property type="term" value="F:adenosine kinase activity"/>
    <property type="evidence" value="ECO:0007669"/>
    <property type="project" value="UniProtKB-UniRule"/>
</dbReference>
<evidence type="ECO:0000256" key="10">
    <source>
        <dbReference type="PIRSR" id="PIRSR601805-1"/>
    </source>
</evidence>
<dbReference type="GO" id="GO:0006144">
    <property type="term" value="P:purine nucleobase metabolic process"/>
    <property type="evidence" value="ECO:0007669"/>
    <property type="project" value="TreeGrafter"/>
</dbReference>